<accession>A0A1W1BLI4</accession>
<dbReference type="EMBL" id="FPHC01000032">
    <property type="protein sequence ID" value="SFV54367.1"/>
    <property type="molecule type" value="Genomic_DNA"/>
</dbReference>
<protein>
    <submittedName>
        <fullName evidence="1">Uncharacterized protein</fullName>
    </submittedName>
</protein>
<organism evidence="1">
    <name type="scientific">hydrothermal vent metagenome</name>
    <dbReference type="NCBI Taxonomy" id="652676"/>
    <lineage>
        <taxon>unclassified sequences</taxon>
        <taxon>metagenomes</taxon>
        <taxon>ecological metagenomes</taxon>
    </lineage>
</organism>
<sequence>MSHRLIAKLGDETLVSPFNEAKIIVFGKFCKKSNQTNKDINI</sequence>
<name>A0A1W1BLI4_9ZZZZ</name>
<evidence type="ECO:0000313" key="1">
    <source>
        <dbReference type="EMBL" id="SFV54367.1"/>
    </source>
</evidence>
<reference evidence="1" key="1">
    <citation type="submission" date="2016-10" db="EMBL/GenBank/DDBJ databases">
        <authorList>
            <person name="de Groot N.N."/>
        </authorList>
    </citation>
    <scope>NUCLEOTIDE SEQUENCE</scope>
</reference>
<proteinExistence type="predicted"/>
<gene>
    <name evidence="1" type="ORF">MNB_SV-6-896</name>
</gene>
<dbReference type="AlphaFoldDB" id="A0A1W1BLI4"/>